<gene>
    <name evidence="2" type="ORF">F0562_023731</name>
</gene>
<name>A0A5J5BIJ9_9ASTE</name>
<proteinExistence type="predicted"/>
<feature type="region of interest" description="Disordered" evidence="1">
    <location>
        <begin position="94"/>
        <end position="116"/>
    </location>
</feature>
<reference evidence="2 3" key="1">
    <citation type="submission" date="2019-09" db="EMBL/GenBank/DDBJ databases">
        <title>A chromosome-level genome assembly of the Chinese tupelo Nyssa sinensis.</title>
        <authorList>
            <person name="Yang X."/>
            <person name="Kang M."/>
            <person name="Yang Y."/>
            <person name="Xiong H."/>
            <person name="Wang M."/>
            <person name="Zhang Z."/>
            <person name="Wang Z."/>
            <person name="Wu H."/>
            <person name="Ma T."/>
            <person name="Liu J."/>
            <person name="Xi Z."/>
        </authorList>
    </citation>
    <scope>NUCLEOTIDE SEQUENCE [LARGE SCALE GENOMIC DNA]</scope>
    <source>
        <strain evidence="2">J267</strain>
        <tissue evidence="2">Leaf</tissue>
    </source>
</reference>
<evidence type="ECO:0000256" key="1">
    <source>
        <dbReference type="SAM" id="MobiDB-lite"/>
    </source>
</evidence>
<evidence type="ECO:0000313" key="2">
    <source>
        <dbReference type="EMBL" id="KAA8542579.1"/>
    </source>
</evidence>
<dbReference type="EMBL" id="CM018035">
    <property type="protein sequence ID" value="KAA8542579.1"/>
    <property type="molecule type" value="Genomic_DNA"/>
</dbReference>
<protein>
    <submittedName>
        <fullName evidence="2">Uncharacterized protein</fullName>
    </submittedName>
</protein>
<keyword evidence="3" id="KW-1185">Reference proteome</keyword>
<evidence type="ECO:0000313" key="3">
    <source>
        <dbReference type="Proteomes" id="UP000325577"/>
    </source>
</evidence>
<organism evidence="2 3">
    <name type="scientific">Nyssa sinensis</name>
    <dbReference type="NCBI Taxonomy" id="561372"/>
    <lineage>
        <taxon>Eukaryota</taxon>
        <taxon>Viridiplantae</taxon>
        <taxon>Streptophyta</taxon>
        <taxon>Embryophyta</taxon>
        <taxon>Tracheophyta</taxon>
        <taxon>Spermatophyta</taxon>
        <taxon>Magnoliopsida</taxon>
        <taxon>eudicotyledons</taxon>
        <taxon>Gunneridae</taxon>
        <taxon>Pentapetalae</taxon>
        <taxon>asterids</taxon>
        <taxon>Cornales</taxon>
        <taxon>Nyssaceae</taxon>
        <taxon>Nyssa</taxon>
    </lineage>
</organism>
<dbReference type="Proteomes" id="UP000325577">
    <property type="component" value="Linkage Group LG12"/>
</dbReference>
<accession>A0A5J5BIJ9</accession>
<sequence>MHGASAPQDHQHELSNFSSISQQNVVRPSLIAQQNIATSNREVYLVNNDIEAFSRLIESIRRISDAMGEARTPKVMLTARGFYRGPSAMIMEDASSKGSNKKMRGTPLPEFPWELK</sequence>
<dbReference type="AlphaFoldDB" id="A0A5J5BIJ9"/>